<dbReference type="Proteomes" id="UP000476332">
    <property type="component" value="Unassembled WGS sequence"/>
</dbReference>
<evidence type="ECO:0000313" key="3">
    <source>
        <dbReference type="Proteomes" id="UP000476332"/>
    </source>
</evidence>
<feature type="domain" description="Glyoxalase-like" evidence="1">
    <location>
        <begin position="4"/>
        <end position="183"/>
    </location>
</feature>
<dbReference type="Gene3D" id="3.10.180.10">
    <property type="entry name" value="2,3-Dihydroxybiphenyl 1,2-Dioxygenase, domain 1"/>
    <property type="match status" value="1"/>
</dbReference>
<accession>A0A6L9MK07</accession>
<proteinExistence type="predicted"/>
<dbReference type="AlphaFoldDB" id="A0A6L9MK07"/>
<dbReference type="EMBL" id="JAAAMJ010000013">
    <property type="protein sequence ID" value="NDV88147.1"/>
    <property type="molecule type" value="Genomic_DNA"/>
</dbReference>
<comment type="caution">
    <text evidence="2">The sequence shown here is derived from an EMBL/GenBank/DDBJ whole genome shotgun (WGS) entry which is preliminary data.</text>
</comment>
<dbReference type="RefSeq" id="WP_163044975.1">
    <property type="nucleotide sequence ID" value="NZ_JAAAMJ010000013.1"/>
</dbReference>
<dbReference type="InterPro" id="IPR025870">
    <property type="entry name" value="Glyoxalase-like_dom"/>
</dbReference>
<keyword evidence="3" id="KW-1185">Reference proteome</keyword>
<dbReference type="SUPFAM" id="SSF54593">
    <property type="entry name" value="Glyoxalase/Bleomycin resistance protein/Dihydroxybiphenyl dioxygenase"/>
    <property type="match status" value="1"/>
</dbReference>
<dbReference type="PANTHER" id="PTHR40265:SF1">
    <property type="entry name" value="GLYOXALASE-LIKE DOMAIN-CONTAINING PROTEIN"/>
    <property type="match status" value="1"/>
</dbReference>
<dbReference type="PANTHER" id="PTHR40265">
    <property type="entry name" value="BLL2707 PROTEIN"/>
    <property type="match status" value="1"/>
</dbReference>
<name>A0A6L9MK07_9HYPH</name>
<dbReference type="InterPro" id="IPR029068">
    <property type="entry name" value="Glyas_Bleomycin-R_OHBP_Dase"/>
</dbReference>
<protein>
    <submittedName>
        <fullName evidence="2">VOC family protein</fullName>
    </submittedName>
</protein>
<reference evidence="2 3" key="1">
    <citation type="submission" date="2020-01" db="EMBL/GenBank/DDBJ databases">
        <title>Genomes of bacteria type strains.</title>
        <authorList>
            <person name="Chen J."/>
            <person name="Zhu S."/>
            <person name="Chen J."/>
        </authorList>
    </citation>
    <scope>NUCLEOTIDE SEQUENCE [LARGE SCALE GENOMIC DNA]</scope>
    <source>
        <strain evidence="2 3">KCTC 52919</strain>
    </source>
</reference>
<gene>
    <name evidence="2" type="ORF">GTW51_15710</name>
</gene>
<evidence type="ECO:0000259" key="1">
    <source>
        <dbReference type="Pfam" id="PF13468"/>
    </source>
</evidence>
<dbReference type="Pfam" id="PF13468">
    <property type="entry name" value="Glyoxalase_3"/>
    <property type="match status" value="1"/>
</dbReference>
<sequence length="289" mass="30286">MRPLDHVVLPFPDLPSARARLESLGFQVAPDAVHPFGTGNACVFFADGAYLEPLAVVDHAAYGDALGQGNLFVGHDAAFRSANALPAFSGLALRSDDALVDRETLAEHGLGEDGVVAFSRDLVSADGTSATLSFRLTFARSPADFGATLFFCQKLHRTAPDRTALTRHTNGANGLSRIVLVGDVSLATRLLLESACDEPLVADGAEGQRLPLAGSVLEIITDDIAAERYGFARDGRRGLVIAGIVLSVTDLAATSTAVRDAGAWRQSNRLTVALAAAGTAFIAFEESLP</sequence>
<evidence type="ECO:0000313" key="2">
    <source>
        <dbReference type="EMBL" id="NDV88147.1"/>
    </source>
</evidence>
<organism evidence="2 3">
    <name type="scientific">Aurantimonas aggregata</name>
    <dbReference type="NCBI Taxonomy" id="2047720"/>
    <lineage>
        <taxon>Bacteria</taxon>
        <taxon>Pseudomonadati</taxon>
        <taxon>Pseudomonadota</taxon>
        <taxon>Alphaproteobacteria</taxon>
        <taxon>Hyphomicrobiales</taxon>
        <taxon>Aurantimonadaceae</taxon>
        <taxon>Aurantimonas</taxon>
    </lineage>
</organism>